<name>X1EWS2_9ZZZZ</name>
<dbReference type="EMBL" id="BARU01012096">
    <property type="protein sequence ID" value="GAH36992.1"/>
    <property type="molecule type" value="Genomic_DNA"/>
</dbReference>
<sequence>MAKGVVLTPKRKLTFIPDPQELETIIHHITQNTITMIGTGSVSNKGKFDWELKIPCGTDMYPGGH</sequence>
<organism evidence="1">
    <name type="scientific">marine sediment metagenome</name>
    <dbReference type="NCBI Taxonomy" id="412755"/>
    <lineage>
        <taxon>unclassified sequences</taxon>
        <taxon>metagenomes</taxon>
        <taxon>ecological metagenomes</taxon>
    </lineage>
</organism>
<protein>
    <submittedName>
        <fullName evidence="1">Uncharacterized protein</fullName>
    </submittedName>
</protein>
<reference evidence="1" key="1">
    <citation type="journal article" date="2014" name="Front. Microbiol.">
        <title>High frequency of phylogenetically diverse reductive dehalogenase-homologous genes in deep subseafloor sedimentary metagenomes.</title>
        <authorList>
            <person name="Kawai M."/>
            <person name="Futagami T."/>
            <person name="Toyoda A."/>
            <person name="Takaki Y."/>
            <person name="Nishi S."/>
            <person name="Hori S."/>
            <person name="Arai W."/>
            <person name="Tsubouchi T."/>
            <person name="Morono Y."/>
            <person name="Uchiyama I."/>
            <person name="Ito T."/>
            <person name="Fujiyama A."/>
            <person name="Inagaki F."/>
            <person name="Takami H."/>
        </authorList>
    </citation>
    <scope>NUCLEOTIDE SEQUENCE</scope>
    <source>
        <strain evidence="1">Expedition CK06-06</strain>
    </source>
</reference>
<gene>
    <name evidence="1" type="ORF">S03H2_22457</name>
</gene>
<accession>X1EWS2</accession>
<proteinExistence type="predicted"/>
<evidence type="ECO:0000313" key="1">
    <source>
        <dbReference type="EMBL" id="GAH36992.1"/>
    </source>
</evidence>
<comment type="caution">
    <text evidence="1">The sequence shown here is derived from an EMBL/GenBank/DDBJ whole genome shotgun (WGS) entry which is preliminary data.</text>
</comment>
<dbReference type="AlphaFoldDB" id="X1EWS2"/>